<protein>
    <submittedName>
        <fullName evidence="2">Uncharacterized protein</fullName>
    </submittedName>
</protein>
<gene>
    <name evidence="2" type="ORF">FH608_038530</name>
</gene>
<feature type="region of interest" description="Disordered" evidence="1">
    <location>
        <begin position="1"/>
        <end position="71"/>
    </location>
</feature>
<dbReference type="EMBL" id="VDLX02000019">
    <property type="protein sequence ID" value="KAB8189504.1"/>
    <property type="molecule type" value="Genomic_DNA"/>
</dbReference>
<reference evidence="2 3" key="1">
    <citation type="submission" date="2019-10" db="EMBL/GenBank/DDBJ databases">
        <title>Nonomuraea sp. nov., isolated from Phyllanthus amarus.</title>
        <authorList>
            <person name="Klykleung N."/>
            <person name="Tanasupawat S."/>
        </authorList>
    </citation>
    <scope>NUCLEOTIDE SEQUENCE [LARGE SCALE GENOMIC DNA]</scope>
    <source>
        <strain evidence="2 3">PA1-10</strain>
    </source>
</reference>
<organism evidence="2 3">
    <name type="scientific">Nonomuraea phyllanthi</name>
    <dbReference type="NCBI Taxonomy" id="2219224"/>
    <lineage>
        <taxon>Bacteria</taxon>
        <taxon>Bacillati</taxon>
        <taxon>Actinomycetota</taxon>
        <taxon>Actinomycetes</taxon>
        <taxon>Streptosporangiales</taxon>
        <taxon>Streptosporangiaceae</taxon>
        <taxon>Nonomuraea</taxon>
    </lineage>
</organism>
<keyword evidence="3" id="KW-1185">Reference proteome</keyword>
<comment type="caution">
    <text evidence="2">The sequence shown here is derived from an EMBL/GenBank/DDBJ whole genome shotgun (WGS) entry which is preliminary data.</text>
</comment>
<accession>A0A5C4VNK2</accession>
<dbReference type="AlphaFoldDB" id="A0A5C4VNK2"/>
<feature type="compositionally biased region" description="Polar residues" evidence="1">
    <location>
        <begin position="54"/>
        <end position="64"/>
    </location>
</feature>
<sequence length="71" mass="7442">MRAAPSHPTAEVRAPLSAPPPSFTLRAAGPPTARGRALSRETVMRCAGPAAVTPQRQGRRSLTGQPDGRRS</sequence>
<proteinExistence type="predicted"/>
<dbReference type="Proteomes" id="UP000312512">
    <property type="component" value="Unassembled WGS sequence"/>
</dbReference>
<name>A0A5C4VNK2_9ACTN</name>
<evidence type="ECO:0000313" key="3">
    <source>
        <dbReference type="Proteomes" id="UP000312512"/>
    </source>
</evidence>
<feature type="compositionally biased region" description="Low complexity" evidence="1">
    <location>
        <begin position="26"/>
        <end position="36"/>
    </location>
</feature>
<evidence type="ECO:0000256" key="1">
    <source>
        <dbReference type="SAM" id="MobiDB-lite"/>
    </source>
</evidence>
<evidence type="ECO:0000313" key="2">
    <source>
        <dbReference type="EMBL" id="KAB8189504.1"/>
    </source>
</evidence>